<evidence type="ECO:0000259" key="12">
    <source>
        <dbReference type="Pfam" id="PF00263"/>
    </source>
</evidence>
<feature type="domain" description="NolW-like" evidence="13">
    <location>
        <begin position="261"/>
        <end position="327"/>
    </location>
</feature>
<feature type="compositionally biased region" description="Polar residues" evidence="11">
    <location>
        <begin position="535"/>
        <end position="550"/>
    </location>
</feature>
<keyword evidence="8" id="KW-0472">Membrane</keyword>
<evidence type="ECO:0000256" key="5">
    <source>
        <dbReference type="ARBA" id="ARBA00022692"/>
    </source>
</evidence>
<evidence type="ECO:0000256" key="7">
    <source>
        <dbReference type="ARBA" id="ARBA00022927"/>
    </source>
</evidence>
<sequence length="773" mass="80359">MFRTQKSPLLRLVALVAVVVWLAGCATLPPPPDDGVLQREAMAGTEKPAPTPLPLNTSAGTAVTTAVQPQVSAGNGQFIRPTALARPRPAAKGDGAVTFNFENQPVQAVVKAVLGDLLKKNYTIAPGVQGNISFATAEPVDTSQALPILEMLLSWTGNALVSGDGGYVVMPAKDAAAGNLVPGLGASAPAGGLQARLFPLHYISATEMQKLIKPFARPDSVLLVDPARNLLVLSGTPQELANYARTVRTFDVDWLRGMSVGVFSLERASVTDLMPKLDSLFGKDGNTPLAGMLRFIPIERTNALVVISTQPDYLREVGDWIARIDRGGGNEPQLYVYDVRNIKASDLAHYLAQIYTDNAGGSSGGAGGEVGPGLTGATLGNTGGASGAAMGSTAGSFGNTGGGLNSGASGRDASGSMGGGSGLGSSAGGAGGTGSGNAGALINNVGATGGGSAGDQQYSSGDGSIRISSVDANNQLLVRARPSQWNEIQDAIKRLDNVPLQVQIETRILEVNLTGEFQFGVQWYLEGLIGGHSNSDGSYTPGQPGNQQQYALGRGGAGFNPAQDALFYSFVNSNLQVALHAMETSGNTKTLSAPSMVVMNNQTAHIQVGNQVPINQTSVSTGIGTQQYSQVTYLNTGVILNVQPRVNPGGLVYMNIGQQVSQVDRTTALVNGNPTISQRELATQVAVQSGQTVLLGGLIQQDEGNTDTGVPGLNRIPLLGRLFGQTSRNHNRTELIVLITPRVIASSDDARDITNEYQQKFESLAPLRAKAKP</sequence>
<dbReference type="InterPro" id="IPR004846">
    <property type="entry name" value="T2SS/T3SS_dom"/>
</dbReference>
<dbReference type="Pfam" id="PF21305">
    <property type="entry name" value="type_II_gspD_N0"/>
    <property type="match status" value="1"/>
</dbReference>
<accession>A0ABW8K0J6</accession>
<keyword evidence="7" id="KW-0653">Protein transport</keyword>
<dbReference type="Gene3D" id="3.55.50.30">
    <property type="match status" value="1"/>
</dbReference>
<dbReference type="PRINTS" id="PR00811">
    <property type="entry name" value="BCTERIALGSPD"/>
</dbReference>
<comment type="similarity">
    <text evidence="2">Belongs to the bacterial secretin family. GSP D subfamily.</text>
</comment>
<comment type="subcellular location">
    <subcellularLocation>
        <location evidence="1 10">Cell outer membrane</location>
    </subcellularLocation>
</comment>
<reference evidence="15 16" key="1">
    <citation type="submission" date="2020-10" db="EMBL/GenBank/DDBJ databases">
        <title>Phylogeny of dyella-like bacteria.</title>
        <authorList>
            <person name="Fu J."/>
        </authorList>
    </citation>
    <scope>NUCLEOTIDE SEQUENCE [LARGE SCALE GENOMIC DNA]</scope>
    <source>
        <strain evidence="15 16">Gsoil3046</strain>
    </source>
</reference>
<dbReference type="Pfam" id="PF03958">
    <property type="entry name" value="Secretin_N"/>
    <property type="match status" value="3"/>
</dbReference>
<dbReference type="RefSeq" id="WP_404635663.1">
    <property type="nucleotide sequence ID" value="NZ_JADIKM010000006.1"/>
</dbReference>
<keyword evidence="6" id="KW-0732">Signal</keyword>
<dbReference type="Pfam" id="PF00263">
    <property type="entry name" value="Secretin"/>
    <property type="match status" value="1"/>
</dbReference>
<keyword evidence="3 10" id="KW-0813">Transport</keyword>
<dbReference type="InterPro" id="IPR013356">
    <property type="entry name" value="T2SS_GspD"/>
</dbReference>
<organism evidence="15 16">
    <name type="scientific">Dyella ginsengisoli</name>
    <dbReference type="NCBI Taxonomy" id="363848"/>
    <lineage>
        <taxon>Bacteria</taxon>
        <taxon>Pseudomonadati</taxon>
        <taxon>Pseudomonadota</taxon>
        <taxon>Gammaproteobacteria</taxon>
        <taxon>Lysobacterales</taxon>
        <taxon>Rhodanobacteraceae</taxon>
        <taxon>Dyella</taxon>
    </lineage>
</organism>
<evidence type="ECO:0000256" key="3">
    <source>
        <dbReference type="ARBA" id="ARBA00022448"/>
    </source>
</evidence>
<dbReference type="EMBL" id="JADIKM010000006">
    <property type="protein sequence ID" value="MFK2905856.1"/>
    <property type="molecule type" value="Genomic_DNA"/>
</dbReference>
<evidence type="ECO:0000313" key="15">
    <source>
        <dbReference type="EMBL" id="MFK2905856.1"/>
    </source>
</evidence>
<evidence type="ECO:0000313" key="16">
    <source>
        <dbReference type="Proteomes" id="UP001620460"/>
    </source>
</evidence>
<evidence type="ECO:0000259" key="14">
    <source>
        <dbReference type="Pfam" id="PF21305"/>
    </source>
</evidence>
<evidence type="ECO:0000256" key="10">
    <source>
        <dbReference type="RuleBase" id="RU004004"/>
    </source>
</evidence>
<evidence type="ECO:0000256" key="1">
    <source>
        <dbReference type="ARBA" id="ARBA00004442"/>
    </source>
</evidence>
<feature type="domain" description="NolW-like" evidence="13">
    <location>
        <begin position="196"/>
        <end position="254"/>
    </location>
</feature>
<dbReference type="InterPro" id="IPR001775">
    <property type="entry name" value="GspD/PilQ"/>
</dbReference>
<protein>
    <submittedName>
        <fullName evidence="15">Type II secretion system secretin GspD</fullName>
    </submittedName>
</protein>
<dbReference type="InterPro" id="IPR049371">
    <property type="entry name" value="GspD-like_N0"/>
</dbReference>
<evidence type="ECO:0000256" key="4">
    <source>
        <dbReference type="ARBA" id="ARBA00022452"/>
    </source>
</evidence>
<feature type="domain" description="NolW-like" evidence="13">
    <location>
        <begin position="336"/>
        <end position="499"/>
    </location>
</feature>
<evidence type="ECO:0000259" key="13">
    <source>
        <dbReference type="Pfam" id="PF03958"/>
    </source>
</evidence>
<dbReference type="InterPro" id="IPR038591">
    <property type="entry name" value="NolW-like_sf"/>
</dbReference>
<feature type="compositionally biased region" description="Gly residues" evidence="11">
    <location>
        <begin position="416"/>
        <end position="430"/>
    </location>
</feature>
<dbReference type="PANTHER" id="PTHR30332:SF25">
    <property type="entry name" value="SECRETIN XPSD"/>
    <property type="match status" value="1"/>
</dbReference>
<feature type="region of interest" description="Disordered" evidence="11">
    <location>
        <begin position="402"/>
        <end position="430"/>
    </location>
</feature>
<dbReference type="Proteomes" id="UP001620460">
    <property type="component" value="Unassembled WGS sequence"/>
</dbReference>
<proteinExistence type="inferred from homology"/>
<feature type="region of interest" description="Disordered" evidence="11">
    <location>
        <begin position="535"/>
        <end position="554"/>
    </location>
</feature>
<feature type="domain" description="GspD-like N0" evidence="14">
    <location>
        <begin position="100"/>
        <end position="167"/>
    </location>
</feature>
<evidence type="ECO:0000256" key="2">
    <source>
        <dbReference type="ARBA" id="ARBA00006980"/>
    </source>
</evidence>
<evidence type="ECO:0000256" key="8">
    <source>
        <dbReference type="ARBA" id="ARBA00023136"/>
    </source>
</evidence>
<gene>
    <name evidence="15" type="primary">gspD</name>
    <name evidence="15" type="ORF">ISP17_17990</name>
</gene>
<feature type="domain" description="Type II/III secretion system secretin-like" evidence="12">
    <location>
        <begin position="581"/>
        <end position="744"/>
    </location>
</feature>
<evidence type="ECO:0000256" key="9">
    <source>
        <dbReference type="ARBA" id="ARBA00023237"/>
    </source>
</evidence>
<dbReference type="Gene3D" id="3.30.1370.120">
    <property type="match status" value="3"/>
</dbReference>
<keyword evidence="16" id="KW-1185">Reference proteome</keyword>
<evidence type="ECO:0000256" key="11">
    <source>
        <dbReference type="SAM" id="MobiDB-lite"/>
    </source>
</evidence>
<dbReference type="PROSITE" id="PS51257">
    <property type="entry name" value="PROKAR_LIPOPROTEIN"/>
    <property type="match status" value="1"/>
</dbReference>
<dbReference type="PANTHER" id="PTHR30332">
    <property type="entry name" value="PROBABLE GENERAL SECRETION PATHWAY PROTEIN D"/>
    <property type="match status" value="1"/>
</dbReference>
<dbReference type="InterPro" id="IPR005644">
    <property type="entry name" value="NolW-like"/>
</dbReference>
<keyword evidence="4" id="KW-1134">Transmembrane beta strand</keyword>
<keyword evidence="9" id="KW-0998">Cell outer membrane</keyword>
<comment type="caution">
    <text evidence="15">The sequence shown here is derived from an EMBL/GenBank/DDBJ whole genome shotgun (WGS) entry which is preliminary data.</text>
</comment>
<name>A0ABW8K0J6_9GAMM</name>
<keyword evidence="5" id="KW-0812">Transmembrane</keyword>
<evidence type="ECO:0000256" key="6">
    <source>
        <dbReference type="ARBA" id="ARBA00022729"/>
    </source>
</evidence>
<dbReference type="NCBIfam" id="TIGR02517">
    <property type="entry name" value="type_II_gspD"/>
    <property type="match status" value="1"/>
</dbReference>
<dbReference type="InterPro" id="IPR050810">
    <property type="entry name" value="Bact_Secretion_Sys_Channel"/>
</dbReference>
<feature type="compositionally biased region" description="Low complexity" evidence="11">
    <location>
        <begin position="406"/>
        <end position="415"/>
    </location>
</feature>